<organism evidence="1 2">
    <name type="scientific">Streptomyces atratus</name>
    <dbReference type="NCBI Taxonomy" id="1893"/>
    <lineage>
        <taxon>Bacteria</taxon>
        <taxon>Bacillati</taxon>
        <taxon>Actinomycetota</taxon>
        <taxon>Actinomycetes</taxon>
        <taxon>Kitasatosporales</taxon>
        <taxon>Streptomycetaceae</taxon>
        <taxon>Streptomyces</taxon>
    </lineage>
</organism>
<evidence type="ECO:0000313" key="2">
    <source>
        <dbReference type="Proteomes" id="UP000252698"/>
    </source>
</evidence>
<sequence length="150" mass="16513">MLLTDQEHRIELRPLRYRFPAVIGDRYDDNWLVVEGEVTTPEASWSFTDPCLLTEEARQISPWLRAAGGETLTGTLPDLSFLEPVLSFSHAAGGDGAGALRVRLCYEAAPAWRAGGKSSDACVIEIRATAEGLRQAADEWDRSLAPFPPR</sequence>
<gene>
    <name evidence="1" type="ORF">C5746_12815</name>
</gene>
<dbReference type="Proteomes" id="UP000252698">
    <property type="component" value="Chromosome"/>
</dbReference>
<reference evidence="1 2" key="1">
    <citation type="journal article" date="2018" name="Front. Microbiol.">
        <title>Genome Sequencing of Streptomyces atratus SCSIOZH16 and Activation Production of Nocardamine via Metabolic Engineering.</title>
        <authorList>
            <person name="Li Y."/>
            <person name="Zhang C."/>
            <person name="Liu C."/>
            <person name="Ju J."/>
            <person name="Ma J."/>
        </authorList>
    </citation>
    <scope>NUCLEOTIDE SEQUENCE [LARGE SCALE GENOMIC DNA]</scope>
    <source>
        <strain evidence="1 2">SCSIO_ZH16</strain>
    </source>
</reference>
<dbReference type="Pfam" id="PF24716">
    <property type="entry name" value="WapI"/>
    <property type="match status" value="1"/>
</dbReference>
<dbReference type="KEGG" id="sata:C5746_12815"/>
<proteinExistence type="predicted"/>
<dbReference type="RefSeq" id="WP_114244299.1">
    <property type="nucleotide sequence ID" value="NZ_CP027306.1"/>
</dbReference>
<dbReference type="EMBL" id="CP027306">
    <property type="protein sequence ID" value="AXE77685.1"/>
    <property type="molecule type" value="Genomic_DNA"/>
</dbReference>
<protein>
    <submittedName>
        <fullName evidence="1">Uncharacterized protein</fullName>
    </submittedName>
</protein>
<name>A0A2Z5JCU4_STRAR</name>
<accession>A0A2Z5JCU4</accession>
<dbReference type="AlphaFoldDB" id="A0A2Z5JCU4"/>
<evidence type="ECO:0000313" key="1">
    <source>
        <dbReference type="EMBL" id="AXE77685.1"/>
    </source>
</evidence>
<dbReference type="InterPro" id="IPR056510">
    <property type="entry name" value="WapI"/>
</dbReference>
<dbReference type="GeneID" id="95519364"/>